<evidence type="ECO:0000256" key="3">
    <source>
        <dbReference type="ARBA" id="ARBA00022989"/>
    </source>
</evidence>
<evidence type="ECO:0000256" key="6">
    <source>
        <dbReference type="SAM" id="Phobius"/>
    </source>
</evidence>
<feature type="region of interest" description="Disordered" evidence="5">
    <location>
        <begin position="80"/>
        <end position="114"/>
    </location>
</feature>
<dbReference type="AlphaFoldDB" id="A0A9X0AXY6"/>
<keyword evidence="3 6" id="KW-1133">Transmembrane helix</keyword>
<proteinExistence type="predicted"/>
<keyword evidence="8" id="KW-1185">Reference proteome</keyword>
<comment type="subcellular location">
    <subcellularLocation>
        <location evidence="1">Membrane</location>
        <topology evidence="1">Multi-pass membrane protein</topology>
    </subcellularLocation>
</comment>
<dbReference type="Proteomes" id="UP001152300">
    <property type="component" value="Unassembled WGS sequence"/>
</dbReference>
<evidence type="ECO:0000313" key="7">
    <source>
        <dbReference type="EMBL" id="KAJ8070991.1"/>
    </source>
</evidence>
<name>A0A9X0AXY6_9HELO</name>
<dbReference type="EMBL" id="JAPEIS010000001">
    <property type="protein sequence ID" value="KAJ8070991.1"/>
    <property type="molecule type" value="Genomic_DNA"/>
</dbReference>
<sequence>MIKLELFSFQQTNFLLLKVSRLQVSLKNLSSTRSTLLRLSNLQTLLTTGPYILFIILLQSQPGKSKNIPSKMDFAPYQVSPEETRALSPPPRTSTSSPRQSISPIRRSFSPGVRSPAFMQSTSNAAAKNGNYAPNAYANPWAQRDRHGYFPVVNNGDGYQDVESGRAGVGYTSGGSGAGNTGAGYGGGNREGLHEFETSLPLRLDYEACLAYLLLPPAGGVLLLVLERKSDYVRFHAWQSALLFTAMFVVHLMFSWSLFMSWSLLLGDIGLIVWLTRRAYLDADTLDRCEVPIFGKVASSILDDD</sequence>
<gene>
    <name evidence="7" type="ORF">OCU04_001343</name>
</gene>
<feature type="transmembrane region" description="Helical" evidence="6">
    <location>
        <begin position="238"/>
        <end position="259"/>
    </location>
</feature>
<feature type="compositionally biased region" description="Low complexity" evidence="5">
    <location>
        <begin position="93"/>
        <end position="111"/>
    </location>
</feature>
<evidence type="ECO:0000256" key="4">
    <source>
        <dbReference type="ARBA" id="ARBA00023136"/>
    </source>
</evidence>
<keyword evidence="4 6" id="KW-0472">Membrane</keyword>
<evidence type="ECO:0000313" key="8">
    <source>
        <dbReference type="Proteomes" id="UP001152300"/>
    </source>
</evidence>
<comment type="caution">
    <text evidence="7">The sequence shown here is derived from an EMBL/GenBank/DDBJ whole genome shotgun (WGS) entry which is preliminary data.</text>
</comment>
<dbReference type="PANTHER" id="PTHR36460:SF1">
    <property type="entry name" value="UPF0132 DOMAIN PROTEIN (AFU_ORTHOLOGUE AFUA_3G10255)"/>
    <property type="match status" value="1"/>
</dbReference>
<keyword evidence="2 6" id="KW-0812">Transmembrane</keyword>
<evidence type="ECO:0000256" key="5">
    <source>
        <dbReference type="SAM" id="MobiDB-lite"/>
    </source>
</evidence>
<organism evidence="7 8">
    <name type="scientific">Sclerotinia nivalis</name>
    <dbReference type="NCBI Taxonomy" id="352851"/>
    <lineage>
        <taxon>Eukaryota</taxon>
        <taxon>Fungi</taxon>
        <taxon>Dikarya</taxon>
        <taxon>Ascomycota</taxon>
        <taxon>Pezizomycotina</taxon>
        <taxon>Leotiomycetes</taxon>
        <taxon>Helotiales</taxon>
        <taxon>Sclerotiniaceae</taxon>
        <taxon>Sclerotinia</taxon>
    </lineage>
</organism>
<dbReference type="OrthoDB" id="5546837at2759"/>
<evidence type="ECO:0000256" key="1">
    <source>
        <dbReference type="ARBA" id="ARBA00004141"/>
    </source>
</evidence>
<evidence type="ECO:0000256" key="2">
    <source>
        <dbReference type="ARBA" id="ARBA00022692"/>
    </source>
</evidence>
<protein>
    <submittedName>
        <fullName evidence="7">Uncharacterized protein</fullName>
    </submittedName>
</protein>
<feature type="transmembrane region" description="Helical" evidence="6">
    <location>
        <begin position="209"/>
        <end position="226"/>
    </location>
</feature>
<dbReference type="PANTHER" id="PTHR36460">
    <property type="entry name" value="UPF0132 DOMAIN PROTEIN (AFU_ORTHOLOGUE AFUA_3G10255)"/>
    <property type="match status" value="1"/>
</dbReference>
<accession>A0A9X0AXY6</accession>
<dbReference type="GO" id="GO:0016020">
    <property type="term" value="C:membrane"/>
    <property type="evidence" value="ECO:0007669"/>
    <property type="project" value="UniProtKB-SubCell"/>
</dbReference>
<reference evidence="7" key="1">
    <citation type="submission" date="2022-11" db="EMBL/GenBank/DDBJ databases">
        <title>Genome Resource of Sclerotinia nivalis Strain SnTB1, a Plant Pathogen Isolated from American Ginseng.</title>
        <authorList>
            <person name="Fan S."/>
        </authorList>
    </citation>
    <scope>NUCLEOTIDE SEQUENCE</scope>
    <source>
        <strain evidence="7">SnTB1</strain>
    </source>
</reference>